<evidence type="ECO:0000256" key="1">
    <source>
        <dbReference type="ARBA" id="ARBA00010541"/>
    </source>
</evidence>
<dbReference type="InterPro" id="IPR043504">
    <property type="entry name" value="Peptidase_S1_PA_chymotrypsin"/>
</dbReference>
<feature type="domain" description="PDZ" evidence="6">
    <location>
        <begin position="299"/>
        <end position="388"/>
    </location>
</feature>
<dbReference type="PANTHER" id="PTHR43343">
    <property type="entry name" value="PEPTIDASE S12"/>
    <property type="match status" value="1"/>
</dbReference>
<evidence type="ECO:0000256" key="2">
    <source>
        <dbReference type="ARBA" id="ARBA00022670"/>
    </source>
</evidence>
<comment type="similarity">
    <text evidence="1">Belongs to the peptidase S1C family.</text>
</comment>
<sequence length="402" mass="43370">MGYYDQDYDNIQKQKGNRKGTWLALIFAAVLGGFIVLFSMPALSNIGLLPYEFATPATGDEEEVNVDNNVNRTVNLSITTNVTEAVEKIADAVVSVINIQKTSFWSETASEAGAGSGVIYKKANGKAFIVTNHHVVEGASQIEVSLTDGTRVPATLLGSDVWTDLAVLEIDATSVKSIAEFGNSDTLKPGEPAIAIGNPLGQFSSSVTQGIISATERTIPVDINKDGSIDWNADVIQTDAAINPGNSGGALINIGGQLIGINSMKIARESVEGIGFAIPINLAEPIIEDLELFGEVQRPQMGISLVSLSQISNYHREETLKLPEDVKAGIMIRSVSTLSPADKAGLQELDVIVKMDDTVVKDDIDLRKYLYMKKEVGDELEVTFYRDGKKKTTVLRLEKQSY</sequence>
<dbReference type="Pfam" id="PF13365">
    <property type="entry name" value="Trypsin_2"/>
    <property type="match status" value="1"/>
</dbReference>
<dbReference type="Proteomes" id="UP000217083">
    <property type="component" value="Unassembled WGS sequence"/>
</dbReference>
<dbReference type="Gene3D" id="2.30.42.10">
    <property type="match status" value="1"/>
</dbReference>
<dbReference type="InterPro" id="IPR051201">
    <property type="entry name" value="Chloro_Bact_Ser_Proteases"/>
</dbReference>
<keyword evidence="5" id="KW-0812">Transmembrane</keyword>
<evidence type="ECO:0000313" key="8">
    <source>
        <dbReference type="Proteomes" id="UP000217083"/>
    </source>
</evidence>
<feature type="transmembrane region" description="Helical" evidence="5">
    <location>
        <begin position="21"/>
        <end position="43"/>
    </location>
</feature>
<dbReference type="PANTHER" id="PTHR43343:SF3">
    <property type="entry name" value="PROTEASE DO-LIKE 8, CHLOROPLASTIC"/>
    <property type="match status" value="1"/>
</dbReference>
<evidence type="ECO:0000313" key="7">
    <source>
        <dbReference type="EMBL" id="OZM56595.1"/>
    </source>
</evidence>
<gene>
    <name evidence="7" type="ORF">CIB95_10235</name>
</gene>
<keyword evidence="4" id="KW-0720">Serine protease</keyword>
<protein>
    <submittedName>
        <fullName evidence="7">Serine protease</fullName>
    </submittedName>
</protein>
<dbReference type="InterPro" id="IPR036034">
    <property type="entry name" value="PDZ_sf"/>
</dbReference>
<dbReference type="CDD" id="cd06781">
    <property type="entry name" value="cpPDZ_BsHtra-like"/>
    <property type="match status" value="1"/>
</dbReference>
<dbReference type="Pfam" id="PF13180">
    <property type="entry name" value="PDZ_2"/>
    <property type="match status" value="1"/>
</dbReference>
<dbReference type="InterPro" id="IPR009003">
    <property type="entry name" value="Peptidase_S1_PA"/>
</dbReference>
<dbReference type="RefSeq" id="WP_094924846.1">
    <property type="nucleotide sequence ID" value="NZ_NPIA01000005.1"/>
</dbReference>
<dbReference type="InterPro" id="IPR001940">
    <property type="entry name" value="Peptidase_S1C"/>
</dbReference>
<evidence type="ECO:0000256" key="3">
    <source>
        <dbReference type="ARBA" id="ARBA00022801"/>
    </source>
</evidence>
<evidence type="ECO:0000256" key="4">
    <source>
        <dbReference type="ARBA" id="ARBA00022825"/>
    </source>
</evidence>
<reference evidence="8" key="1">
    <citation type="submission" date="2017-08" db="EMBL/GenBank/DDBJ databases">
        <authorList>
            <person name="Huang Z."/>
        </authorList>
    </citation>
    <scope>NUCLEOTIDE SEQUENCE [LARGE SCALE GENOMIC DNA]</scope>
    <source>
        <strain evidence="8">SA5d-4</strain>
    </source>
</reference>
<evidence type="ECO:0000259" key="6">
    <source>
        <dbReference type="SMART" id="SM00228"/>
    </source>
</evidence>
<keyword evidence="5" id="KW-0472">Membrane</keyword>
<reference evidence="7 8" key="2">
    <citation type="submission" date="2017-09" db="EMBL/GenBank/DDBJ databases">
        <title>Bacillus patelloidae sp. nov., isolated from the intestinal tract of a marine limpet.</title>
        <authorList>
            <person name="Liu R."/>
            <person name="Dong C."/>
            <person name="Shao Z."/>
        </authorList>
    </citation>
    <scope>NUCLEOTIDE SEQUENCE [LARGE SCALE GENOMIC DNA]</scope>
    <source>
        <strain evidence="7 8">SA5d-4</strain>
    </source>
</reference>
<dbReference type="PRINTS" id="PR00834">
    <property type="entry name" value="PROTEASES2C"/>
</dbReference>
<accession>A0A263BSC3</accession>
<keyword evidence="2 7" id="KW-0645">Protease</keyword>
<keyword evidence="3" id="KW-0378">Hydrolase</keyword>
<dbReference type="SUPFAM" id="SSF50156">
    <property type="entry name" value="PDZ domain-like"/>
    <property type="match status" value="1"/>
</dbReference>
<evidence type="ECO:0000256" key="5">
    <source>
        <dbReference type="SAM" id="Phobius"/>
    </source>
</evidence>
<comment type="caution">
    <text evidence="7">The sequence shown here is derived from an EMBL/GenBank/DDBJ whole genome shotgun (WGS) entry which is preliminary data.</text>
</comment>
<dbReference type="InterPro" id="IPR001478">
    <property type="entry name" value="PDZ"/>
</dbReference>
<organism evidence="7 8">
    <name type="scientific">Lottiidibacillus patelloidae</name>
    <dbReference type="NCBI Taxonomy" id="2670334"/>
    <lineage>
        <taxon>Bacteria</taxon>
        <taxon>Bacillati</taxon>
        <taxon>Bacillota</taxon>
        <taxon>Bacilli</taxon>
        <taxon>Bacillales</taxon>
        <taxon>Bacillaceae</taxon>
        <taxon>Lottiidibacillus</taxon>
    </lineage>
</organism>
<dbReference type="GO" id="GO:0004252">
    <property type="term" value="F:serine-type endopeptidase activity"/>
    <property type="evidence" value="ECO:0007669"/>
    <property type="project" value="InterPro"/>
</dbReference>
<dbReference type="SMART" id="SM00228">
    <property type="entry name" value="PDZ"/>
    <property type="match status" value="1"/>
</dbReference>
<keyword evidence="5" id="KW-1133">Transmembrane helix</keyword>
<dbReference type="GO" id="GO:0006508">
    <property type="term" value="P:proteolysis"/>
    <property type="evidence" value="ECO:0007669"/>
    <property type="project" value="UniProtKB-KW"/>
</dbReference>
<dbReference type="EMBL" id="NPIA01000005">
    <property type="protein sequence ID" value="OZM56595.1"/>
    <property type="molecule type" value="Genomic_DNA"/>
</dbReference>
<keyword evidence="8" id="KW-1185">Reference proteome</keyword>
<name>A0A263BSC3_9BACI</name>
<dbReference type="AlphaFoldDB" id="A0A263BSC3"/>
<proteinExistence type="inferred from homology"/>
<dbReference type="Gene3D" id="2.40.10.10">
    <property type="entry name" value="Trypsin-like serine proteases"/>
    <property type="match status" value="2"/>
</dbReference>
<dbReference type="SUPFAM" id="SSF50494">
    <property type="entry name" value="Trypsin-like serine proteases"/>
    <property type="match status" value="1"/>
</dbReference>